<evidence type="ECO:0000256" key="2">
    <source>
        <dbReference type="SAM" id="Phobius"/>
    </source>
</evidence>
<keyword evidence="5" id="KW-1185">Reference proteome</keyword>
<keyword evidence="2" id="KW-1133">Transmembrane helix</keyword>
<comment type="caution">
    <text evidence="4">The sequence shown here is derived from an EMBL/GenBank/DDBJ whole genome shotgun (WGS) entry which is preliminary data.</text>
</comment>
<keyword evidence="2" id="KW-0812">Transmembrane</keyword>
<accession>A0A1Y4DGJ4</accession>
<protein>
    <recommendedName>
        <fullName evidence="3">Glycerophosphoryl diester phosphodiesterase membrane domain-containing protein</fullName>
    </recommendedName>
</protein>
<feature type="transmembrane region" description="Helical" evidence="2">
    <location>
        <begin position="129"/>
        <end position="151"/>
    </location>
</feature>
<feature type="transmembrane region" description="Helical" evidence="2">
    <location>
        <begin position="172"/>
        <end position="199"/>
    </location>
</feature>
<feature type="compositionally biased region" description="Basic and acidic residues" evidence="1">
    <location>
        <begin position="351"/>
        <end position="369"/>
    </location>
</feature>
<dbReference type="EMBL" id="NFJD01000002">
    <property type="protein sequence ID" value="OUO56789.1"/>
    <property type="molecule type" value="Genomic_DNA"/>
</dbReference>
<dbReference type="RefSeq" id="WP_087287638.1">
    <property type="nucleotide sequence ID" value="NZ_NFJD01000002.1"/>
</dbReference>
<sequence>MNLREKQNIFKLLLEGLRLVNRAGTVLFVYIIIALALNSLPWWLPHFNISPILIKLFNVLASSFLVVLLWRVLAAKADNFGESFSNSLSASVIPCFYLLLFNLLLGVACVLAILILLPMLKYLQNAGQILVSLLAFFVSVRLCFAIPAIALRAQGPVKAIIYSWEMTRGIKAFFKTMFVLLVCTALPVLCSLGILRALYVIIPLHFADSFNLAALTPGWYAVGAGCFFIIMAVGCWAFATFLLFFLNCDYGENRDSFTPEAQTQITSQTTQVFGEDNNVLPPGVGKIVTPQEAAQIQVTKASVKTVTDEKEVQQHLEQVYQPQANDVVQYTEEDRMPTILFDDEMAKQIEENRKMWTKKEEEKTSKNEEGNEGQSIKMSK</sequence>
<feature type="transmembrane region" description="Helical" evidence="2">
    <location>
        <begin position="95"/>
        <end position="117"/>
    </location>
</feature>
<feature type="region of interest" description="Disordered" evidence="1">
    <location>
        <begin position="351"/>
        <end position="380"/>
    </location>
</feature>
<proteinExistence type="predicted"/>
<dbReference type="Pfam" id="PF10110">
    <property type="entry name" value="GPDPase_memb"/>
    <property type="match status" value="1"/>
</dbReference>
<dbReference type="Proteomes" id="UP000196368">
    <property type="component" value="Unassembled WGS sequence"/>
</dbReference>
<gene>
    <name evidence="4" type="ORF">B5F75_02795</name>
</gene>
<organism evidence="4 5">
    <name type="scientific">Candidatus Avelusimicrobium gallicola</name>
    <dbReference type="NCBI Taxonomy" id="2562704"/>
    <lineage>
        <taxon>Bacteria</taxon>
        <taxon>Pseudomonadati</taxon>
        <taxon>Elusimicrobiota</taxon>
        <taxon>Elusimicrobia</taxon>
        <taxon>Elusimicrobiales</taxon>
        <taxon>Elusimicrobiaceae</taxon>
        <taxon>Candidatus Avelusimicrobium</taxon>
    </lineage>
</organism>
<feature type="transmembrane region" description="Helical" evidence="2">
    <location>
        <begin position="219"/>
        <end position="246"/>
    </location>
</feature>
<dbReference type="InterPro" id="IPR018476">
    <property type="entry name" value="GlyceroP-diester-Pdiesterase_M"/>
</dbReference>
<feature type="transmembrane region" description="Helical" evidence="2">
    <location>
        <begin position="52"/>
        <end position="74"/>
    </location>
</feature>
<keyword evidence="2" id="KW-0472">Membrane</keyword>
<reference evidence="5" key="1">
    <citation type="submission" date="2017-04" db="EMBL/GenBank/DDBJ databases">
        <title>Function of individual gut microbiota members based on whole genome sequencing of pure cultures obtained from chicken caecum.</title>
        <authorList>
            <person name="Medvecky M."/>
            <person name="Cejkova D."/>
            <person name="Polansky O."/>
            <person name="Karasova D."/>
            <person name="Kubasova T."/>
            <person name="Cizek A."/>
            <person name="Rychlik I."/>
        </authorList>
    </citation>
    <scope>NUCLEOTIDE SEQUENCE [LARGE SCALE GENOMIC DNA]</scope>
    <source>
        <strain evidence="5">An273</strain>
    </source>
</reference>
<dbReference type="AlphaFoldDB" id="A0A1Y4DGJ4"/>
<name>A0A1Y4DGJ4_9BACT</name>
<evidence type="ECO:0000259" key="3">
    <source>
        <dbReference type="Pfam" id="PF10110"/>
    </source>
</evidence>
<feature type="transmembrane region" description="Helical" evidence="2">
    <location>
        <begin position="20"/>
        <end position="40"/>
    </location>
</feature>
<evidence type="ECO:0000256" key="1">
    <source>
        <dbReference type="SAM" id="MobiDB-lite"/>
    </source>
</evidence>
<evidence type="ECO:0000313" key="5">
    <source>
        <dbReference type="Proteomes" id="UP000196368"/>
    </source>
</evidence>
<feature type="domain" description="Glycerophosphoryl diester phosphodiesterase membrane" evidence="3">
    <location>
        <begin position="126"/>
        <end position="245"/>
    </location>
</feature>
<evidence type="ECO:0000313" key="4">
    <source>
        <dbReference type="EMBL" id="OUO56789.1"/>
    </source>
</evidence>